<dbReference type="RefSeq" id="WP_214514688.1">
    <property type="nucleotide sequence ID" value="NZ_JBHMAS010000071.1"/>
</dbReference>
<protein>
    <submittedName>
        <fullName evidence="2">Quinol monooxygenase</fullName>
        <ecNumber evidence="2">1.-.-.-</ecNumber>
    </submittedName>
</protein>
<dbReference type="Gene3D" id="3.30.70.100">
    <property type="match status" value="1"/>
</dbReference>
<keyword evidence="2" id="KW-0560">Oxidoreductase</keyword>
<keyword evidence="3" id="KW-1185">Reference proteome</keyword>
<comment type="caution">
    <text evidence="2">The sequence shown here is derived from an EMBL/GenBank/DDBJ whole genome shotgun (WGS) entry which is preliminary data.</text>
</comment>
<proteinExistence type="predicted"/>
<name>A0ABV5XM50_9NOCA</name>
<reference evidence="2 3" key="1">
    <citation type="submission" date="2024-09" db="EMBL/GenBank/DDBJ databases">
        <authorList>
            <person name="Sun Q."/>
            <person name="Mori K."/>
        </authorList>
    </citation>
    <scope>NUCLEOTIDE SEQUENCE [LARGE SCALE GENOMIC DNA]</scope>
    <source>
        <strain evidence="2 3">JCM 11411</strain>
    </source>
</reference>
<sequence>MTVTTLAHYEVDAESPQGVLDALLVAARLTRVEVGNLYFHAYVTDNHSIVLIEGRDSQASLEEHRRTDHFKDVILGEIAPRLISRAVETLHPAFEGEFS</sequence>
<evidence type="ECO:0000259" key="1">
    <source>
        <dbReference type="Pfam" id="PF03992"/>
    </source>
</evidence>
<dbReference type="Proteomes" id="UP001589587">
    <property type="component" value="Unassembled WGS sequence"/>
</dbReference>
<organism evidence="2 3">
    <name type="scientific">Rhodococcus baikonurensis</name>
    <dbReference type="NCBI Taxonomy" id="172041"/>
    <lineage>
        <taxon>Bacteria</taxon>
        <taxon>Bacillati</taxon>
        <taxon>Actinomycetota</taxon>
        <taxon>Actinomycetes</taxon>
        <taxon>Mycobacteriales</taxon>
        <taxon>Nocardiaceae</taxon>
        <taxon>Rhodococcus</taxon>
        <taxon>Rhodococcus erythropolis group</taxon>
    </lineage>
</organism>
<gene>
    <name evidence="2" type="ORF">ACFFQ6_28080</name>
</gene>
<dbReference type="EC" id="1.-.-.-" evidence="2"/>
<keyword evidence="2" id="KW-0503">Monooxygenase</keyword>
<dbReference type="GO" id="GO:0004497">
    <property type="term" value="F:monooxygenase activity"/>
    <property type="evidence" value="ECO:0007669"/>
    <property type="project" value="UniProtKB-KW"/>
</dbReference>
<dbReference type="EMBL" id="JBHMAS010000071">
    <property type="protein sequence ID" value="MFB9783566.1"/>
    <property type="molecule type" value="Genomic_DNA"/>
</dbReference>
<evidence type="ECO:0000313" key="2">
    <source>
        <dbReference type="EMBL" id="MFB9783566.1"/>
    </source>
</evidence>
<dbReference type="InterPro" id="IPR007138">
    <property type="entry name" value="ABM_dom"/>
</dbReference>
<accession>A0ABV5XM50</accession>
<evidence type="ECO:0000313" key="3">
    <source>
        <dbReference type="Proteomes" id="UP001589587"/>
    </source>
</evidence>
<dbReference type="InterPro" id="IPR011008">
    <property type="entry name" value="Dimeric_a/b-barrel"/>
</dbReference>
<feature type="domain" description="ABM" evidence="1">
    <location>
        <begin position="3"/>
        <end position="73"/>
    </location>
</feature>
<dbReference type="Pfam" id="PF03992">
    <property type="entry name" value="ABM"/>
    <property type="match status" value="1"/>
</dbReference>
<dbReference type="SUPFAM" id="SSF54909">
    <property type="entry name" value="Dimeric alpha+beta barrel"/>
    <property type="match status" value="1"/>
</dbReference>